<dbReference type="EMBL" id="OZ035825">
    <property type="protein sequence ID" value="CAL1600625.1"/>
    <property type="molecule type" value="Genomic_DNA"/>
</dbReference>
<dbReference type="Proteomes" id="UP001497482">
    <property type="component" value="Chromosome 3"/>
</dbReference>
<evidence type="ECO:0000256" key="1">
    <source>
        <dbReference type="SAM" id="MobiDB-lite"/>
    </source>
</evidence>
<organism evidence="2 3">
    <name type="scientific">Knipowitschia caucasica</name>
    <name type="common">Caucasian dwarf goby</name>
    <name type="synonym">Pomatoschistus caucasicus</name>
    <dbReference type="NCBI Taxonomy" id="637954"/>
    <lineage>
        <taxon>Eukaryota</taxon>
        <taxon>Metazoa</taxon>
        <taxon>Chordata</taxon>
        <taxon>Craniata</taxon>
        <taxon>Vertebrata</taxon>
        <taxon>Euteleostomi</taxon>
        <taxon>Actinopterygii</taxon>
        <taxon>Neopterygii</taxon>
        <taxon>Teleostei</taxon>
        <taxon>Neoteleostei</taxon>
        <taxon>Acanthomorphata</taxon>
        <taxon>Gobiaria</taxon>
        <taxon>Gobiiformes</taxon>
        <taxon>Gobioidei</taxon>
        <taxon>Gobiidae</taxon>
        <taxon>Gobiinae</taxon>
        <taxon>Knipowitschia</taxon>
    </lineage>
</organism>
<sequence length="82" mass="8589">MSAHVILATFELGPSPTDRNTSRGPGGMLLSTALARVHNPPRGLGTGGGRGSRQERFGEKRRRWGGGGLQTSEGREVGVSGF</sequence>
<evidence type="ECO:0000313" key="2">
    <source>
        <dbReference type="EMBL" id="CAL1600625.1"/>
    </source>
</evidence>
<proteinExistence type="predicted"/>
<name>A0AAV2LHH1_KNICA</name>
<evidence type="ECO:0000313" key="3">
    <source>
        <dbReference type="Proteomes" id="UP001497482"/>
    </source>
</evidence>
<feature type="region of interest" description="Disordered" evidence="1">
    <location>
        <begin position="36"/>
        <end position="82"/>
    </location>
</feature>
<gene>
    <name evidence="2" type="ORF">KC01_LOCUS28712</name>
</gene>
<accession>A0AAV2LHH1</accession>
<reference evidence="2 3" key="1">
    <citation type="submission" date="2024-04" db="EMBL/GenBank/DDBJ databases">
        <authorList>
            <person name="Waldvogel A.-M."/>
            <person name="Schoenle A."/>
        </authorList>
    </citation>
    <scope>NUCLEOTIDE SEQUENCE [LARGE SCALE GENOMIC DNA]</scope>
</reference>
<dbReference type="AlphaFoldDB" id="A0AAV2LHH1"/>
<keyword evidence="3" id="KW-1185">Reference proteome</keyword>
<protein>
    <submittedName>
        <fullName evidence="2">Uncharacterized protein</fullName>
    </submittedName>
</protein>